<evidence type="ECO:0000313" key="1">
    <source>
        <dbReference type="EMBL" id="MBP2080116.1"/>
    </source>
</evidence>
<gene>
    <name evidence="1" type="ORF">J2Z64_004428</name>
</gene>
<reference evidence="1" key="1">
    <citation type="submission" date="2021-03" db="EMBL/GenBank/DDBJ databases">
        <title>Genomic Encyclopedia of Type Strains, Phase IV (KMG-IV): sequencing the most valuable type-strain genomes for metagenomic binning, comparative biology and taxonomic classification.</title>
        <authorList>
            <person name="Goeker M."/>
        </authorList>
    </citation>
    <scope>NUCLEOTIDE SEQUENCE</scope>
    <source>
        <strain evidence="1">DSM 107338</strain>
    </source>
</reference>
<name>A0A9X0Z494_9BACI</name>
<dbReference type="AlphaFoldDB" id="A0A9X0Z494"/>
<evidence type="ECO:0000313" key="2">
    <source>
        <dbReference type="Proteomes" id="UP001138793"/>
    </source>
</evidence>
<protein>
    <submittedName>
        <fullName evidence="1">Uncharacterized protein</fullName>
    </submittedName>
</protein>
<dbReference type="RefSeq" id="WP_210095961.1">
    <property type="nucleotide sequence ID" value="NZ_JAGGMB010000028.1"/>
</dbReference>
<organism evidence="1 2">
    <name type="scientific">Oceanobacillus polygoni</name>
    <dbReference type="NCBI Taxonomy" id="1235259"/>
    <lineage>
        <taxon>Bacteria</taxon>
        <taxon>Bacillati</taxon>
        <taxon>Bacillota</taxon>
        <taxon>Bacilli</taxon>
        <taxon>Bacillales</taxon>
        <taxon>Bacillaceae</taxon>
        <taxon>Oceanobacillus</taxon>
    </lineage>
</organism>
<proteinExistence type="predicted"/>
<accession>A0A9X0Z494</accession>
<comment type="caution">
    <text evidence="1">The sequence shown here is derived from an EMBL/GenBank/DDBJ whole genome shotgun (WGS) entry which is preliminary data.</text>
</comment>
<dbReference type="EMBL" id="JAGGMB010000028">
    <property type="protein sequence ID" value="MBP2080116.1"/>
    <property type="molecule type" value="Genomic_DNA"/>
</dbReference>
<keyword evidence="2" id="KW-1185">Reference proteome</keyword>
<dbReference type="Proteomes" id="UP001138793">
    <property type="component" value="Unassembled WGS sequence"/>
</dbReference>
<sequence>MDLLNISVPNTSFIAGYDYEADNGIVSNARFLYVEVVPNHITKSTYFIAGIEIDFINGIVLTMLRNVPGLEKENEKTHTTINQLRNSAKQRVLSRLGLSLQTPNVRQDRINMFNFCKDLDDKLLKDSRETLISNTEFTVRDSVNQLSSALFPGTEEKLSRTDKQDLGKQITALLLGYYISKYKSAALVRKAKEIKLLGYPTRVNFTSSKKGKSSTQSFNSKHPVSGSDMFHSLYFSFEQALGMDSWSISWFTDFLYLRTKKI</sequence>